<dbReference type="GO" id="GO:0005829">
    <property type="term" value="C:cytosol"/>
    <property type="evidence" value="ECO:0007669"/>
    <property type="project" value="TreeGrafter"/>
</dbReference>
<keyword evidence="3" id="KW-0904">Protein phosphatase</keyword>
<reference evidence="9" key="2">
    <citation type="submission" date="2025-08" db="UniProtKB">
        <authorList>
            <consortium name="Ensembl"/>
        </authorList>
    </citation>
    <scope>IDENTIFICATION</scope>
</reference>
<dbReference type="InterPro" id="IPR020422">
    <property type="entry name" value="TYR_PHOSPHATASE_DUAL_dom"/>
</dbReference>
<dbReference type="GO" id="GO:0007165">
    <property type="term" value="P:signal transduction"/>
    <property type="evidence" value="ECO:0007669"/>
    <property type="project" value="TreeGrafter"/>
</dbReference>
<reference evidence="10" key="1">
    <citation type="journal article" date="2018" name="PLoS ONE">
        <title>Chinook salmon (Oncorhynchus tshawytscha) genome and transcriptome.</title>
        <authorList>
            <person name="Christensen K.A."/>
            <person name="Leong J.S."/>
            <person name="Sakhrani D."/>
            <person name="Biagi C.A."/>
            <person name="Minkley D.R."/>
            <person name="Withler R.E."/>
            <person name="Rondeau E.B."/>
            <person name="Koop B.F."/>
            <person name="Devlin R.H."/>
        </authorList>
    </citation>
    <scope>NUCLEOTIDE SEQUENCE [LARGE SCALE GENOMIC DNA]</scope>
</reference>
<evidence type="ECO:0000313" key="9">
    <source>
        <dbReference type="Ensembl" id="ENSOTSP00005145145.1"/>
    </source>
</evidence>
<proteinExistence type="inferred from homology"/>
<sequence>MGNGMNKVVDGLYLGNIRDSENRESLSQNNITHILSVYNNAKPVLEDMTYLCIHAADVSSQNLTSHSHGSPSCDGSFSQATSEDRHIGDATVCVLIQFGGRTVHIYFSSSNKSQHFKESIRFIHECRLNGGACLVHCLAGVSRSTTMVVAYLMTVTTYSWEECLSAVKAVRSFVGPNYGFQQQLQEYQMNQVTEYRAWLRASFCHSPFKDQEQVGVLLNQYIEQQQQENQRRGGDQGWMNQASSVYPLPYNAYNGSGGNR</sequence>
<evidence type="ECO:0000256" key="4">
    <source>
        <dbReference type="ARBA" id="ARBA00047761"/>
    </source>
</evidence>
<evidence type="ECO:0000256" key="6">
    <source>
        <dbReference type="ARBA" id="ARBA00051722"/>
    </source>
</evidence>
<dbReference type="Ensembl" id="ENSOTST00005142358.1">
    <property type="protein sequence ID" value="ENSOTSP00005145145.1"/>
    <property type="gene ID" value="ENSOTSG00005034205.2"/>
</dbReference>
<dbReference type="GO" id="GO:0004722">
    <property type="term" value="F:protein serine/threonine phosphatase activity"/>
    <property type="evidence" value="ECO:0007669"/>
    <property type="project" value="UniProtKB-EC"/>
</dbReference>
<evidence type="ECO:0000256" key="1">
    <source>
        <dbReference type="ARBA" id="ARBA00008601"/>
    </source>
</evidence>
<dbReference type="PANTHER" id="PTHR45948:SF1">
    <property type="entry name" value="TYROSINE-PROTEIN PHOSPHATASE DOMAIN-CONTAINING PROTEIN"/>
    <property type="match status" value="1"/>
</dbReference>
<dbReference type="PROSITE" id="PS00383">
    <property type="entry name" value="TYR_PHOSPHATASE_1"/>
    <property type="match status" value="1"/>
</dbReference>
<dbReference type="AlphaFoldDB" id="A0AAZ3RY56"/>
<evidence type="ECO:0000256" key="5">
    <source>
        <dbReference type="ARBA" id="ARBA00048336"/>
    </source>
</evidence>
<comment type="catalytic activity">
    <reaction evidence="5">
        <text>O-phospho-L-threonyl-[protein] + H2O = L-threonyl-[protein] + phosphate</text>
        <dbReference type="Rhea" id="RHEA:47004"/>
        <dbReference type="Rhea" id="RHEA-COMP:11060"/>
        <dbReference type="Rhea" id="RHEA-COMP:11605"/>
        <dbReference type="ChEBI" id="CHEBI:15377"/>
        <dbReference type="ChEBI" id="CHEBI:30013"/>
        <dbReference type="ChEBI" id="CHEBI:43474"/>
        <dbReference type="ChEBI" id="CHEBI:61977"/>
        <dbReference type="EC" id="3.1.3.16"/>
    </reaction>
</comment>
<comment type="catalytic activity">
    <reaction evidence="4">
        <text>O-phospho-L-seryl-[protein] + H2O = L-seryl-[protein] + phosphate</text>
        <dbReference type="Rhea" id="RHEA:20629"/>
        <dbReference type="Rhea" id="RHEA-COMP:9863"/>
        <dbReference type="Rhea" id="RHEA-COMP:11604"/>
        <dbReference type="ChEBI" id="CHEBI:15377"/>
        <dbReference type="ChEBI" id="CHEBI:29999"/>
        <dbReference type="ChEBI" id="CHEBI:43474"/>
        <dbReference type="ChEBI" id="CHEBI:83421"/>
        <dbReference type="EC" id="3.1.3.16"/>
    </reaction>
</comment>
<dbReference type="InterPro" id="IPR029021">
    <property type="entry name" value="Prot-tyrosine_phosphatase-like"/>
</dbReference>
<gene>
    <name evidence="9" type="primary">LOC112237511</name>
</gene>
<feature type="domain" description="Tyrosine specific protein phosphatases" evidence="8">
    <location>
        <begin position="114"/>
        <end position="188"/>
    </location>
</feature>
<dbReference type="PANTHER" id="PTHR45948">
    <property type="entry name" value="DUAL SPECIFICITY PROTEIN PHOSPHATASE DDB_G0269404-RELATED"/>
    <property type="match status" value="1"/>
</dbReference>
<dbReference type="Gene3D" id="3.90.190.10">
    <property type="entry name" value="Protein tyrosine phosphatase superfamily"/>
    <property type="match status" value="2"/>
</dbReference>
<accession>A0AAZ3RY56</accession>
<dbReference type="SMART" id="SM00195">
    <property type="entry name" value="DSPc"/>
    <property type="match status" value="1"/>
</dbReference>
<dbReference type="GO" id="GO:0004725">
    <property type="term" value="F:protein tyrosine phosphatase activity"/>
    <property type="evidence" value="ECO:0007669"/>
    <property type="project" value="UniProtKB-EC"/>
</dbReference>
<comment type="catalytic activity">
    <reaction evidence="6">
        <text>O-phospho-L-tyrosyl-[protein] + H2O = L-tyrosyl-[protein] + phosphate</text>
        <dbReference type="Rhea" id="RHEA:10684"/>
        <dbReference type="Rhea" id="RHEA-COMP:10136"/>
        <dbReference type="Rhea" id="RHEA-COMP:20101"/>
        <dbReference type="ChEBI" id="CHEBI:15377"/>
        <dbReference type="ChEBI" id="CHEBI:43474"/>
        <dbReference type="ChEBI" id="CHEBI:46858"/>
        <dbReference type="ChEBI" id="CHEBI:61978"/>
        <dbReference type="EC" id="3.1.3.48"/>
    </reaction>
</comment>
<dbReference type="InterPro" id="IPR000340">
    <property type="entry name" value="Dual-sp_phosphatase_cat-dom"/>
</dbReference>
<dbReference type="PROSITE" id="PS50056">
    <property type="entry name" value="TYR_PHOSPHATASE_2"/>
    <property type="match status" value="1"/>
</dbReference>
<evidence type="ECO:0000256" key="3">
    <source>
        <dbReference type="ARBA" id="ARBA00022912"/>
    </source>
</evidence>
<evidence type="ECO:0000256" key="2">
    <source>
        <dbReference type="ARBA" id="ARBA00022801"/>
    </source>
</evidence>
<protein>
    <submittedName>
        <fullName evidence="9">Uncharacterized protein</fullName>
    </submittedName>
</protein>
<keyword evidence="2" id="KW-0378">Hydrolase</keyword>
<dbReference type="InterPro" id="IPR000387">
    <property type="entry name" value="Tyr_Pase_dom"/>
</dbReference>
<feature type="domain" description="Tyrosine-protein phosphatase" evidence="7">
    <location>
        <begin position="4"/>
        <end position="193"/>
    </location>
</feature>
<comment type="similarity">
    <text evidence="1">Belongs to the protein-tyrosine phosphatase family. Non-receptor class dual specificity subfamily.</text>
</comment>
<reference evidence="9" key="3">
    <citation type="submission" date="2025-09" db="UniProtKB">
        <authorList>
            <consortium name="Ensembl"/>
        </authorList>
    </citation>
    <scope>IDENTIFICATION</scope>
</reference>
<evidence type="ECO:0000259" key="8">
    <source>
        <dbReference type="PROSITE" id="PS50056"/>
    </source>
</evidence>
<name>A0AAZ3RY56_ONCTS</name>
<dbReference type="SUPFAM" id="SSF52799">
    <property type="entry name" value="(Phosphotyrosine protein) phosphatases II"/>
    <property type="match status" value="1"/>
</dbReference>
<dbReference type="Proteomes" id="UP000694402">
    <property type="component" value="Unassembled WGS sequence"/>
</dbReference>
<dbReference type="GeneTree" id="ENSGT00940000164598"/>
<dbReference type="PROSITE" id="PS50054">
    <property type="entry name" value="TYR_PHOSPHATASE_DUAL"/>
    <property type="match status" value="1"/>
</dbReference>
<evidence type="ECO:0000259" key="7">
    <source>
        <dbReference type="PROSITE" id="PS50054"/>
    </source>
</evidence>
<organism evidence="9 10">
    <name type="scientific">Oncorhynchus tshawytscha</name>
    <name type="common">Chinook salmon</name>
    <name type="synonym">Salmo tshawytscha</name>
    <dbReference type="NCBI Taxonomy" id="74940"/>
    <lineage>
        <taxon>Eukaryota</taxon>
        <taxon>Metazoa</taxon>
        <taxon>Chordata</taxon>
        <taxon>Craniata</taxon>
        <taxon>Vertebrata</taxon>
        <taxon>Euteleostomi</taxon>
        <taxon>Actinopterygii</taxon>
        <taxon>Neopterygii</taxon>
        <taxon>Teleostei</taxon>
        <taxon>Protacanthopterygii</taxon>
        <taxon>Salmoniformes</taxon>
        <taxon>Salmonidae</taxon>
        <taxon>Salmoninae</taxon>
        <taxon>Oncorhynchus</taxon>
    </lineage>
</organism>
<keyword evidence="10" id="KW-1185">Reference proteome</keyword>
<evidence type="ECO:0000313" key="10">
    <source>
        <dbReference type="Proteomes" id="UP000694402"/>
    </source>
</evidence>
<dbReference type="InterPro" id="IPR016130">
    <property type="entry name" value="Tyr_Pase_AS"/>
</dbReference>
<dbReference type="Pfam" id="PF00782">
    <property type="entry name" value="DSPc"/>
    <property type="match status" value="1"/>
</dbReference>